<dbReference type="SUPFAM" id="SSF82689">
    <property type="entry name" value="Mechanosensitive channel protein MscS (YggB), C-terminal domain"/>
    <property type="match status" value="1"/>
</dbReference>
<reference evidence="12 13" key="1">
    <citation type="journal article" date="2014" name="Nature">
        <title>An environmental bacterial taxon with a large and distinct metabolic repertoire.</title>
        <authorList>
            <person name="Wilson M.C."/>
            <person name="Mori T."/>
            <person name="Ruckert C."/>
            <person name="Uria A.R."/>
            <person name="Helf M.J."/>
            <person name="Takada K."/>
            <person name="Gernert C."/>
            <person name="Steffens U.A."/>
            <person name="Heycke N."/>
            <person name="Schmitt S."/>
            <person name="Rinke C."/>
            <person name="Helfrich E.J."/>
            <person name="Brachmann A.O."/>
            <person name="Gurgui C."/>
            <person name="Wakimoto T."/>
            <person name="Kracht M."/>
            <person name="Crusemann M."/>
            <person name="Hentschel U."/>
            <person name="Abe I."/>
            <person name="Matsunaga S."/>
            <person name="Kalinowski J."/>
            <person name="Takeyama H."/>
            <person name="Piel J."/>
        </authorList>
    </citation>
    <scope>NUCLEOTIDE SEQUENCE [LARGE SCALE GENOMIC DNA]</scope>
    <source>
        <strain evidence="13">TSY1</strain>
    </source>
</reference>
<comment type="subcellular location">
    <subcellularLocation>
        <location evidence="1">Cell membrane</location>
        <topology evidence="1">Multi-pass membrane protein</topology>
    </subcellularLocation>
</comment>
<dbReference type="Pfam" id="PF21088">
    <property type="entry name" value="MS_channel_1st"/>
    <property type="match status" value="1"/>
</dbReference>
<evidence type="ECO:0000259" key="11">
    <source>
        <dbReference type="Pfam" id="PF21088"/>
    </source>
</evidence>
<dbReference type="Gene3D" id="2.30.30.60">
    <property type="match status" value="1"/>
</dbReference>
<evidence type="ECO:0000256" key="8">
    <source>
        <dbReference type="SAM" id="Phobius"/>
    </source>
</evidence>
<protein>
    <recommendedName>
        <fullName evidence="14">Mechanosensitive ion channel protein MscS</fullName>
    </recommendedName>
</protein>
<organism evidence="12 13">
    <name type="scientific">Entotheonella factor</name>
    <dbReference type="NCBI Taxonomy" id="1429438"/>
    <lineage>
        <taxon>Bacteria</taxon>
        <taxon>Pseudomonadati</taxon>
        <taxon>Nitrospinota/Tectimicrobiota group</taxon>
        <taxon>Candidatus Tectimicrobiota</taxon>
        <taxon>Candidatus Entotheonellia</taxon>
        <taxon>Candidatus Entotheonellales</taxon>
        <taxon>Candidatus Entotheonellaceae</taxon>
        <taxon>Candidatus Entotheonella</taxon>
    </lineage>
</organism>
<evidence type="ECO:0000256" key="1">
    <source>
        <dbReference type="ARBA" id="ARBA00004651"/>
    </source>
</evidence>
<dbReference type="GO" id="GO:0005886">
    <property type="term" value="C:plasma membrane"/>
    <property type="evidence" value="ECO:0007669"/>
    <property type="project" value="UniProtKB-SubCell"/>
</dbReference>
<feature type="transmembrane region" description="Helical" evidence="8">
    <location>
        <begin position="12"/>
        <end position="37"/>
    </location>
</feature>
<dbReference type="InterPro" id="IPR006685">
    <property type="entry name" value="MscS_channel_2nd"/>
</dbReference>
<evidence type="ECO:0000256" key="3">
    <source>
        <dbReference type="ARBA" id="ARBA00022475"/>
    </source>
</evidence>
<dbReference type="Pfam" id="PF00924">
    <property type="entry name" value="MS_channel_2nd"/>
    <property type="match status" value="1"/>
</dbReference>
<dbReference type="InterPro" id="IPR011066">
    <property type="entry name" value="MscS_channel_C_sf"/>
</dbReference>
<dbReference type="Gene3D" id="3.30.70.100">
    <property type="match status" value="1"/>
</dbReference>
<dbReference type="InterPro" id="IPR049278">
    <property type="entry name" value="MS_channel_C"/>
</dbReference>
<sequence>MSPLGGDVIRRGVVIAITIGLMVLVMKISKAITEYLVQPQTTSQGAINQPNRKFRTMVPLFHTLFKFGVVFSAIIVVLQQLNVAIGPILTGVGIFGLAVGFASQSLIKDVINGLFLLFEDSLSVGDIVTLRGITGEVEKVTLRAVTIRDLEGNVHVIPNSTLDLITNMTKVYSRQVIDVGVAYREDVDVVIEILREVSDELRNDPVLGWDMMEPLEIMGVHDFSDSAVIIRTRLRTLPGKQWRLGRELRRRIKKAFDERGIEIPFPHRTIYWGMPKASPQPPIQISLDPPPPSQRTDNGVPRPADRQPPPIIED</sequence>
<dbReference type="PANTHER" id="PTHR30460">
    <property type="entry name" value="MODERATE CONDUCTANCE MECHANOSENSITIVE CHANNEL YBIO"/>
    <property type="match status" value="1"/>
</dbReference>
<evidence type="ECO:0008006" key="14">
    <source>
        <dbReference type="Google" id="ProtNLM"/>
    </source>
</evidence>
<dbReference type="InterPro" id="IPR011014">
    <property type="entry name" value="MscS_channel_TM-2"/>
</dbReference>
<dbReference type="Gene3D" id="1.10.287.1260">
    <property type="match status" value="1"/>
</dbReference>
<name>W4LY14_ENTF1</name>
<dbReference type="Proteomes" id="UP000019141">
    <property type="component" value="Unassembled WGS sequence"/>
</dbReference>
<comment type="similarity">
    <text evidence="2">Belongs to the MscS (TC 1.A.23) family.</text>
</comment>
<dbReference type="InterPro" id="IPR045276">
    <property type="entry name" value="YbiO_bact"/>
</dbReference>
<proteinExistence type="inferred from homology"/>
<feature type="domain" description="Mechanosensitive ion channel MscS C-terminal" evidence="10">
    <location>
        <begin position="176"/>
        <end position="263"/>
    </location>
</feature>
<dbReference type="GO" id="GO:0008381">
    <property type="term" value="F:mechanosensitive monoatomic ion channel activity"/>
    <property type="evidence" value="ECO:0007669"/>
    <property type="project" value="InterPro"/>
</dbReference>
<feature type="domain" description="Mechanosensitive ion channel MscS" evidence="9">
    <location>
        <begin position="106"/>
        <end position="169"/>
    </location>
</feature>
<dbReference type="PATRIC" id="fig|1429438.4.peg.512"/>
<dbReference type="HOGENOM" id="CLU_037945_8_2_7"/>
<keyword evidence="6 8" id="KW-0472">Membrane</keyword>
<keyword evidence="5 8" id="KW-1133">Transmembrane helix</keyword>
<dbReference type="SUPFAM" id="SSF82861">
    <property type="entry name" value="Mechanosensitive channel protein MscS (YggB), transmembrane region"/>
    <property type="match status" value="1"/>
</dbReference>
<accession>W4LY14</accession>
<evidence type="ECO:0000313" key="12">
    <source>
        <dbReference type="EMBL" id="ETX02989.1"/>
    </source>
</evidence>
<evidence type="ECO:0000256" key="4">
    <source>
        <dbReference type="ARBA" id="ARBA00022692"/>
    </source>
</evidence>
<keyword evidence="3" id="KW-1003">Cell membrane</keyword>
<dbReference type="InterPro" id="IPR010920">
    <property type="entry name" value="LSM_dom_sf"/>
</dbReference>
<evidence type="ECO:0000259" key="10">
    <source>
        <dbReference type="Pfam" id="PF21082"/>
    </source>
</evidence>
<evidence type="ECO:0000256" key="5">
    <source>
        <dbReference type="ARBA" id="ARBA00022989"/>
    </source>
</evidence>
<dbReference type="PANTHER" id="PTHR30460:SF0">
    <property type="entry name" value="MODERATE CONDUCTANCE MECHANOSENSITIVE CHANNEL YBIO"/>
    <property type="match status" value="1"/>
</dbReference>
<feature type="compositionally biased region" description="Pro residues" evidence="7">
    <location>
        <begin position="278"/>
        <end position="293"/>
    </location>
</feature>
<evidence type="ECO:0000259" key="9">
    <source>
        <dbReference type="Pfam" id="PF00924"/>
    </source>
</evidence>
<feature type="region of interest" description="Disordered" evidence="7">
    <location>
        <begin position="277"/>
        <end position="314"/>
    </location>
</feature>
<evidence type="ECO:0000313" key="13">
    <source>
        <dbReference type="Proteomes" id="UP000019141"/>
    </source>
</evidence>
<dbReference type="InterPro" id="IPR023408">
    <property type="entry name" value="MscS_beta-dom_sf"/>
</dbReference>
<feature type="domain" description="Mechanosensitive ion channel transmembrane helices 2/3" evidence="11">
    <location>
        <begin position="63"/>
        <end position="104"/>
    </location>
</feature>
<keyword evidence="4 8" id="KW-0812">Transmembrane</keyword>
<feature type="transmembrane region" description="Helical" evidence="8">
    <location>
        <begin position="58"/>
        <end position="78"/>
    </location>
</feature>
<evidence type="ECO:0000256" key="2">
    <source>
        <dbReference type="ARBA" id="ARBA00008017"/>
    </source>
</evidence>
<evidence type="ECO:0000256" key="6">
    <source>
        <dbReference type="ARBA" id="ARBA00023136"/>
    </source>
</evidence>
<dbReference type="EMBL" id="AZHW01000089">
    <property type="protein sequence ID" value="ETX02989.1"/>
    <property type="molecule type" value="Genomic_DNA"/>
</dbReference>
<dbReference type="AlphaFoldDB" id="W4LY14"/>
<dbReference type="SUPFAM" id="SSF50182">
    <property type="entry name" value="Sm-like ribonucleoproteins"/>
    <property type="match status" value="1"/>
</dbReference>
<gene>
    <name evidence="12" type="ORF">ETSY1_01640</name>
</gene>
<dbReference type="InterPro" id="IPR049142">
    <property type="entry name" value="MS_channel_1st"/>
</dbReference>
<dbReference type="Pfam" id="PF21082">
    <property type="entry name" value="MS_channel_3rd"/>
    <property type="match status" value="1"/>
</dbReference>
<feature type="transmembrane region" description="Helical" evidence="8">
    <location>
        <begin position="84"/>
        <end position="102"/>
    </location>
</feature>
<keyword evidence="13" id="KW-1185">Reference proteome</keyword>
<comment type="caution">
    <text evidence="12">The sequence shown here is derived from an EMBL/GenBank/DDBJ whole genome shotgun (WGS) entry which is preliminary data.</text>
</comment>
<evidence type="ECO:0000256" key="7">
    <source>
        <dbReference type="SAM" id="MobiDB-lite"/>
    </source>
</evidence>